<feature type="signal peptide" evidence="1">
    <location>
        <begin position="1"/>
        <end position="30"/>
    </location>
</feature>
<feature type="chain" id="PRO_5018044705" evidence="1">
    <location>
        <begin position="31"/>
        <end position="66"/>
    </location>
</feature>
<dbReference type="EMBL" id="UYYB01000189">
    <property type="protein sequence ID" value="VDM65138.1"/>
    <property type="molecule type" value="Genomic_DNA"/>
</dbReference>
<proteinExistence type="predicted"/>
<evidence type="ECO:0000313" key="3">
    <source>
        <dbReference type="Proteomes" id="UP000270094"/>
    </source>
</evidence>
<gene>
    <name evidence="2" type="ORF">SVUK_LOCUS136</name>
</gene>
<dbReference type="AlphaFoldDB" id="A0A3P7K7W1"/>
<keyword evidence="3" id="KW-1185">Reference proteome</keyword>
<name>A0A3P7K7W1_STRVU</name>
<evidence type="ECO:0000313" key="2">
    <source>
        <dbReference type="EMBL" id="VDM65138.1"/>
    </source>
</evidence>
<reference evidence="2 3" key="1">
    <citation type="submission" date="2018-11" db="EMBL/GenBank/DDBJ databases">
        <authorList>
            <consortium name="Pathogen Informatics"/>
        </authorList>
    </citation>
    <scope>NUCLEOTIDE SEQUENCE [LARGE SCALE GENOMIC DNA]</scope>
</reference>
<sequence length="66" mass="7443">MLSAEYGVGKAPALLLKLLLPWLLPKVSIAYTSTDLLVRPYNWYWLSFVGDVMQPGSQSSEMQVIR</sequence>
<evidence type="ECO:0000256" key="1">
    <source>
        <dbReference type="SAM" id="SignalP"/>
    </source>
</evidence>
<accession>A0A3P7K7W1</accession>
<protein>
    <submittedName>
        <fullName evidence="2">Uncharacterized protein</fullName>
    </submittedName>
</protein>
<dbReference type="Proteomes" id="UP000270094">
    <property type="component" value="Unassembled WGS sequence"/>
</dbReference>
<organism evidence="2 3">
    <name type="scientific">Strongylus vulgaris</name>
    <name type="common">Blood worm</name>
    <dbReference type="NCBI Taxonomy" id="40348"/>
    <lineage>
        <taxon>Eukaryota</taxon>
        <taxon>Metazoa</taxon>
        <taxon>Ecdysozoa</taxon>
        <taxon>Nematoda</taxon>
        <taxon>Chromadorea</taxon>
        <taxon>Rhabditida</taxon>
        <taxon>Rhabditina</taxon>
        <taxon>Rhabditomorpha</taxon>
        <taxon>Strongyloidea</taxon>
        <taxon>Strongylidae</taxon>
        <taxon>Strongylus</taxon>
    </lineage>
</organism>
<keyword evidence="1" id="KW-0732">Signal</keyword>